<feature type="compositionally biased region" description="Polar residues" evidence="2">
    <location>
        <begin position="41"/>
        <end position="57"/>
    </location>
</feature>
<keyword evidence="1" id="KW-0479">Metal-binding</keyword>
<keyword evidence="1" id="KW-0862">Zinc</keyword>
<feature type="domain" description="CCHC-type" evidence="3">
    <location>
        <begin position="112"/>
        <end position="125"/>
    </location>
</feature>
<evidence type="ECO:0000313" key="5">
    <source>
        <dbReference type="RefSeq" id="XP_010911411.1"/>
    </source>
</evidence>
<dbReference type="InterPro" id="IPR001878">
    <property type="entry name" value="Znf_CCHC"/>
</dbReference>
<evidence type="ECO:0000313" key="4">
    <source>
        <dbReference type="Proteomes" id="UP000504607"/>
    </source>
</evidence>
<dbReference type="GO" id="GO:0008270">
    <property type="term" value="F:zinc ion binding"/>
    <property type="evidence" value="ECO:0007669"/>
    <property type="project" value="UniProtKB-KW"/>
</dbReference>
<dbReference type="PANTHER" id="PTHR47592">
    <property type="entry name" value="PBF68 PROTEIN"/>
    <property type="match status" value="1"/>
</dbReference>
<dbReference type="SUPFAM" id="SSF57756">
    <property type="entry name" value="Retrovirus zinc finger-like domains"/>
    <property type="match status" value="1"/>
</dbReference>
<dbReference type="InParanoid" id="A0A6I9QLN4"/>
<keyword evidence="1" id="KW-0863">Zinc-finger</keyword>
<feature type="region of interest" description="Disordered" evidence="2">
    <location>
        <begin position="1"/>
        <end position="103"/>
    </location>
</feature>
<feature type="compositionally biased region" description="Basic and acidic residues" evidence="2">
    <location>
        <begin position="1"/>
        <end position="14"/>
    </location>
</feature>
<evidence type="ECO:0000256" key="2">
    <source>
        <dbReference type="SAM" id="MobiDB-lite"/>
    </source>
</evidence>
<dbReference type="Pfam" id="PF22936">
    <property type="entry name" value="Pol_BBD"/>
    <property type="match status" value="1"/>
</dbReference>
<proteinExistence type="predicted"/>
<dbReference type="Proteomes" id="UP000504607">
    <property type="component" value="Unplaced"/>
</dbReference>
<dbReference type="OrthoDB" id="778489at2759"/>
<name>A0A6I9QLN4_ELAGV</name>
<evidence type="ECO:0000259" key="3">
    <source>
        <dbReference type="PROSITE" id="PS50158"/>
    </source>
</evidence>
<dbReference type="InterPro" id="IPR036875">
    <property type="entry name" value="Znf_CCHC_sf"/>
</dbReference>
<evidence type="ECO:0000256" key="1">
    <source>
        <dbReference type="PROSITE-ProRule" id="PRU00047"/>
    </source>
</evidence>
<protein>
    <submittedName>
        <fullName evidence="5">Uncharacterized protein LOC105037447</fullName>
    </submittedName>
</protein>
<dbReference type="SMART" id="SM00343">
    <property type="entry name" value="ZnF_C2HC"/>
    <property type="match status" value="1"/>
</dbReference>
<gene>
    <name evidence="5" type="primary">LOC105037447</name>
</gene>
<accession>A0A6I9QLN4</accession>
<dbReference type="InterPro" id="IPR054722">
    <property type="entry name" value="PolX-like_BBD"/>
</dbReference>
<keyword evidence="4" id="KW-1185">Reference proteome</keyword>
<organism evidence="4 5">
    <name type="scientific">Elaeis guineensis var. tenera</name>
    <name type="common">Oil palm</name>
    <dbReference type="NCBI Taxonomy" id="51953"/>
    <lineage>
        <taxon>Eukaryota</taxon>
        <taxon>Viridiplantae</taxon>
        <taxon>Streptophyta</taxon>
        <taxon>Embryophyta</taxon>
        <taxon>Tracheophyta</taxon>
        <taxon>Spermatophyta</taxon>
        <taxon>Magnoliopsida</taxon>
        <taxon>Liliopsida</taxon>
        <taxon>Arecaceae</taxon>
        <taxon>Arecoideae</taxon>
        <taxon>Cocoseae</taxon>
        <taxon>Elaeidinae</taxon>
        <taxon>Elaeis</taxon>
    </lineage>
</organism>
<dbReference type="PANTHER" id="PTHR47592:SF27">
    <property type="entry name" value="OS08G0421700 PROTEIN"/>
    <property type="match status" value="1"/>
</dbReference>
<dbReference type="Gene3D" id="4.10.60.10">
    <property type="entry name" value="Zinc finger, CCHC-type"/>
    <property type="match status" value="1"/>
</dbReference>
<dbReference type="GO" id="GO:0003676">
    <property type="term" value="F:nucleic acid binding"/>
    <property type="evidence" value="ECO:0007669"/>
    <property type="project" value="InterPro"/>
</dbReference>
<sequence length="252" mass="28400">MGKLQVHEQKKQNKIEAANTEQILQSKVEAKDQKGKDQGQSQAFRDASSNIRGSGNNYRGRSQGRSHGRGGYNGGRGRTSNFNNGRGGRRGEHDRGRRLNGGRDQARSNVQCYNCHKYGHYSYECWNNEQSNYSESKNQEGEPTLLLACQQNGDLKNVWFLDSAATNHMCGRKDLFVEFQEGVHGDVKFGDFSKVPVKGRDKIMIQQKNGTSDFISNVYYVPDLKSNILSIGQLLEKDYIIHMKGSSLTLRD</sequence>
<feature type="compositionally biased region" description="Basic and acidic residues" evidence="2">
    <location>
        <begin position="28"/>
        <end position="37"/>
    </location>
</feature>
<reference evidence="5" key="1">
    <citation type="submission" date="2025-08" db="UniProtKB">
        <authorList>
            <consortium name="RefSeq"/>
        </authorList>
    </citation>
    <scope>IDENTIFICATION</scope>
</reference>
<dbReference type="AlphaFoldDB" id="A0A6I9QLN4"/>
<dbReference type="PROSITE" id="PS50158">
    <property type="entry name" value="ZF_CCHC"/>
    <property type="match status" value="1"/>
</dbReference>
<dbReference type="RefSeq" id="XP_010911411.1">
    <property type="nucleotide sequence ID" value="XM_010913109.1"/>
</dbReference>